<dbReference type="EMBL" id="OC318830">
    <property type="protein sequence ID" value="CAD7403372.1"/>
    <property type="molecule type" value="Genomic_DNA"/>
</dbReference>
<dbReference type="GO" id="GO:0070628">
    <property type="term" value="F:proteasome binding"/>
    <property type="evidence" value="ECO:0007669"/>
    <property type="project" value="TreeGrafter"/>
</dbReference>
<keyword evidence="6" id="KW-0539">Nucleus</keyword>
<organism evidence="10">
    <name type="scientific">Timema cristinae</name>
    <name type="common">Walking stick</name>
    <dbReference type="NCBI Taxonomy" id="61476"/>
    <lineage>
        <taxon>Eukaryota</taxon>
        <taxon>Metazoa</taxon>
        <taxon>Ecdysozoa</taxon>
        <taxon>Arthropoda</taxon>
        <taxon>Hexapoda</taxon>
        <taxon>Insecta</taxon>
        <taxon>Pterygota</taxon>
        <taxon>Neoptera</taxon>
        <taxon>Polyneoptera</taxon>
        <taxon>Phasmatodea</taxon>
        <taxon>Timematodea</taxon>
        <taxon>Timematoidea</taxon>
        <taxon>Timematidae</taxon>
        <taxon>Timema</taxon>
    </lineage>
</organism>
<feature type="compositionally biased region" description="Basic and acidic residues" evidence="7">
    <location>
        <begin position="400"/>
        <end position="409"/>
    </location>
</feature>
<dbReference type="PROSITE" id="PS51917">
    <property type="entry name" value="PRU"/>
    <property type="match status" value="1"/>
</dbReference>
<evidence type="ECO:0000256" key="1">
    <source>
        <dbReference type="ARBA" id="ARBA00004123"/>
    </source>
</evidence>
<evidence type="ECO:0000259" key="8">
    <source>
        <dbReference type="PROSITE" id="PS51916"/>
    </source>
</evidence>
<comment type="subcellular location">
    <subcellularLocation>
        <location evidence="2">Cytoplasm</location>
    </subcellularLocation>
    <subcellularLocation>
        <location evidence="1">Nucleus</location>
    </subcellularLocation>
</comment>
<dbReference type="InterPro" id="IPR044867">
    <property type="entry name" value="DEUBAD_dom"/>
</dbReference>
<dbReference type="GO" id="GO:0005737">
    <property type="term" value="C:cytoplasm"/>
    <property type="evidence" value="ECO:0007669"/>
    <property type="project" value="UniProtKB-SubCell"/>
</dbReference>
<comment type="similarity">
    <text evidence="3">Belongs to the ADRM1 family.</text>
</comment>
<dbReference type="GO" id="GO:0005634">
    <property type="term" value="C:nucleus"/>
    <property type="evidence" value="ECO:0007669"/>
    <property type="project" value="UniProtKB-SubCell"/>
</dbReference>
<keyword evidence="5" id="KW-0647">Proteasome</keyword>
<dbReference type="InterPro" id="IPR044868">
    <property type="entry name" value="Rpn13/ADRM1_Pru"/>
</dbReference>
<dbReference type="GO" id="GO:0061133">
    <property type="term" value="F:endopeptidase activator activity"/>
    <property type="evidence" value="ECO:0007669"/>
    <property type="project" value="TreeGrafter"/>
</dbReference>
<keyword evidence="4" id="KW-0963">Cytoplasm</keyword>
<dbReference type="Gene3D" id="1.10.2020.20">
    <property type="match status" value="1"/>
</dbReference>
<dbReference type="Pfam" id="PF04683">
    <property type="entry name" value="Rpn13_ADRM1_Pru"/>
    <property type="match status" value="1"/>
</dbReference>
<protein>
    <recommendedName>
        <fullName evidence="11">Regulatory particle non-ATPase 13</fullName>
    </recommendedName>
</protein>
<evidence type="ECO:0000259" key="9">
    <source>
        <dbReference type="PROSITE" id="PS51917"/>
    </source>
</evidence>
<dbReference type="PANTHER" id="PTHR12225:SF0">
    <property type="entry name" value="PROTEASOMAL UBIQUITIN RECEPTOR ADRM1"/>
    <property type="match status" value="1"/>
</dbReference>
<evidence type="ECO:0000313" key="10">
    <source>
        <dbReference type="EMBL" id="CAD7403372.1"/>
    </source>
</evidence>
<dbReference type="InterPro" id="IPR032368">
    <property type="entry name" value="RPN13_DEUBAD"/>
</dbReference>
<gene>
    <name evidence="10" type="ORF">TCEB3V08_LOCUS6959</name>
</gene>
<dbReference type="PROSITE" id="PS51916">
    <property type="entry name" value="DEUBAD"/>
    <property type="match status" value="1"/>
</dbReference>
<dbReference type="Pfam" id="PF16550">
    <property type="entry name" value="RPN13_C"/>
    <property type="match status" value="1"/>
</dbReference>
<feature type="region of interest" description="Disordered" evidence="7">
    <location>
        <begin position="389"/>
        <end position="409"/>
    </location>
</feature>
<dbReference type="Gene3D" id="2.30.29.70">
    <property type="entry name" value="Proteasomal ubiquitin receptor Rpn13/ADRM1"/>
    <property type="match status" value="1"/>
</dbReference>
<dbReference type="PANTHER" id="PTHR12225">
    <property type="entry name" value="ADHESION REGULATING MOLECULE 1 110 KDA CELL MEMBRANE GLYCOPROTEIN"/>
    <property type="match status" value="1"/>
</dbReference>
<accession>A0A7R9CXP8</accession>
<dbReference type="AlphaFoldDB" id="A0A7R9CXP8"/>
<feature type="domain" description="Pru" evidence="9">
    <location>
        <begin position="14"/>
        <end position="135"/>
    </location>
</feature>
<feature type="domain" description="DEUBAD" evidence="8">
    <location>
        <begin position="281"/>
        <end position="393"/>
    </location>
</feature>
<dbReference type="InterPro" id="IPR006773">
    <property type="entry name" value="Rpn13/ADRM1"/>
</dbReference>
<proteinExistence type="inferred from homology"/>
<name>A0A7R9CXP8_TIMCR</name>
<dbReference type="InterPro" id="IPR038108">
    <property type="entry name" value="RPN13_DEUBAD_sf"/>
</dbReference>
<sequence length="409" mass="46083">MKITSPPPSPCRDAERDKYYQTRRVRASVPGLPNLLLGHAGSPNLLRGKWNIAQGKPAVLKHFCWRERENNEAEIDIVVFPGDCIFQRVPQCTTGRVYLLKFYNPPKKLFFWLQEPNINGDQEICASVNEILNQTEARHTHMIDVSELPGWLFDPTQLIRMFETVETLDDLSNILSAIGESSTDLEPHSDVSVLTDSSNISNDTVIKHTNSDTQHERNTCFLRLPLMDIDEDIPKREPENNSEVSMFPNWNDSSFNNKNEISSACLDSSSAQVDIQEFKFRSNDLQSHPLSAMLTLDNLMCLLDDPKVVHQVHQHLPGLDDGTSISENLHATLASTHFQHAVRTFSAAFQSRQLGSVLECLNVDQEVANAAALGNTEAFVKILQRNCMENPSDTDEKEDEQISPKDDKS</sequence>
<evidence type="ECO:0008006" key="11">
    <source>
        <dbReference type="Google" id="ProtNLM"/>
    </source>
</evidence>
<evidence type="ECO:0000256" key="6">
    <source>
        <dbReference type="ARBA" id="ARBA00023242"/>
    </source>
</evidence>
<evidence type="ECO:0000256" key="4">
    <source>
        <dbReference type="ARBA" id="ARBA00022490"/>
    </source>
</evidence>
<dbReference type="GO" id="GO:0008541">
    <property type="term" value="C:proteasome regulatory particle, lid subcomplex"/>
    <property type="evidence" value="ECO:0007669"/>
    <property type="project" value="TreeGrafter"/>
</dbReference>
<dbReference type="InterPro" id="IPR038633">
    <property type="entry name" value="Rpn13/ADRM1_Pru_sf"/>
</dbReference>
<evidence type="ECO:0000256" key="3">
    <source>
        <dbReference type="ARBA" id="ARBA00009216"/>
    </source>
</evidence>
<evidence type="ECO:0000256" key="7">
    <source>
        <dbReference type="SAM" id="MobiDB-lite"/>
    </source>
</evidence>
<evidence type="ECO:0000256" key="2">
    <source>
        <dbReference type="ARBA" id="ARBA00004496"/>
    </source>
</evidence>
<reference evidence="10" key="1">
    <citation type="submission" date="2020-11" db="EMBL/GenBank/DDBJ databases">
        <authorList>
            <person name="Tran Van P."/>
        </authorList>
    </citation>
    <scope>NUCLEOTIDE SEQUENCE</scope>
</reference>
<evidence type="ECO:0000256" key="5">
    <source>
        <dbReference type="ARBA" id="ARBA00022942"/>
    </source>
</evidence>